<dbReference type="GO" id="GO:0004364">
    <property type="term" value="F:glutathione transferase activity"/>
    <property type="evidence" value="ECO:0007669"/>
    <property type="project" value="TreeGrafter"/>
</dbReference>
<gene>
    <name evidence="2" type="ORF">LF41_2822</name>
</gene>
<organism evidence="2 3">
    <name type="scientific">Lysobacter dokdonensis DS-58</name>
    <dbReference type="NCBI Taxonomy" id="1300345"/>
    <lineage>
        <taxon>Bacteria</taxon>
        <taxon>Pseudomonadati</taxon>
        <taxon>Pseudomonadota</taxon>
        <taxon>Gammaproteobacteria</taxon>
        <taxon>Lysobacterales</taxon>
        <taxon>Lysobacteraceae</taxon>
        <taxon>Noviluteimonas</taxon>
    </lineage>
</organism>
<evidence type="ECO:0000313" key="3">
    <source>
        <dbReference type="Proteomes" id="UP000030518"/>
    </source>
</evidence>
<keyword evidence="2" id="KW-0808">Transferase</keyword>
<dbReference type="RefSeq" id="WP_036167895.1">
    <property type="nucleotide sequence ID" value="NZ_JRKJ01000007.1"/>
</dbReference>
<dbReference type="Pfam" id="PF13409">
    <property type="entry name" value="GST_N_2"/>
    <property type="match status" value="1"/>
</dbReference>
<dbReference type="InterPro" id="IPR004045">
    <property type="entry name" value="Glutathione_S-Trfase_N"/>
</dbReference>
<dbReference type="STRING" id="1300345.LF41_2822"/>
<dbReference type="CDD" id="cd03043">
    <property type="entry name" value="GST_N_1"/>
    <property type="match status" value="1"/>
</dbReference>
<sequence>MLTLVIGNKNYSSWSLRPFLVLRTFGVAFDEVRILLDTPHFQQDVGKWAPNLRVPALHDDGLVIWDSLAICEYANEQYLDGRGWPAETAARAQARSAAAEMHSGFTALRKQCPMNMRRTPDNYRPDAEAQRDIDRIQAIWRELKQTHGQGGDFLCGAFSIVDAMYAPVVSRFLSYGVEMDDTARAFADAIQSLPAWQEWRDAGFAEIEYLPDTEKFRA</sequence>
<dbReference type="GO" id="GO:0016034">
    <property type="term" value="F:maleylacetoacetate isomerase activity"/>
    <property type="evidence" value="ECO:0007669"/>
    <property type="project" value="TreeGrafter"/>
</dbReference>
<comment type="caution">
    <text evidence="2">The sequence shown here is derived from an EMBL/GenBank/DDBJ whole genome shotgun (WGS) entry which is preliminary data.</text>
</comment>
<dbReference type="OrthoDB" id="9799538at2"/>
<dbReference type="GO" id="GO:0006749">
    <property type="term" value="P:glutathione metabolic process"/>
    <property type="evidence" value="ECO:0007669"/>
    <property type="project" value="TreeGrafter"/>
</dbReference>
<accession>A0A0A2WLG5</accession>
<reference evidence="2 3" key="1">
    <citation type="submission" date="2014-09" db="EMBL/GenBank/DDBJ databases">
        <title>Genome sequences of Lysobacter dokdonensis DS-58.</title>
        <authorList>
            <person name="Kim J.F."/>
            <person name="Kwak M.-J."/>
        </authorList>
    </citation>
    <scope>NUCLEOTIDE SEQUENCE [LARGE SCALE GENOMIC DNA]</scope>
    <source>
        <strain evidence="2 3">DS-58</strain>
    </source>
</reference>
<dbReference type="AlphaFoldDB" id="A0A0A2WLG5"/>
<keyword evidence="3" id="KW-1185">Reference proteome</keyword>
<name>A0A0A2WLG5_9GAMM</name>
<dbReference type="SUPFAM" id="SSF47616">
    <property type="entry name" value="GST C-terminal domain-like"/>
    <property type="match status" value="1"/>
</dbReference>
<dbReference type="Proteomes" id="UP000030518">
    <property type="component" value="Unassembled WGS sequence"/>
</dbReference>
<dbReference type="Gene3D" id="3.40.30.10">
    <property type="entry name" value="Glutaredoxin"/>
    <property type="match status" value="1"/>
</dbReference>
<dbReference type="PANTHER" id="PTHR42673:SF4">
    <property type="entry name" value="MALEYLACETOACETATE ISOMERASE"/>
    <property type="match status" value="1"/>
</dbReference>
<dbReference type="PATRIC" id="fig|1300345.3.peg.1376"/>
<dbReference type="PROSITE" id="PS50404">
    <property type="entry name" value="GST_NTER"/>
    <property type="match status" value="1"/>
</dbReference>
<proteinExistence type="predicted"/>
<dbReference type="InterPro" id="IPR040079">
    <property type="entry name" value="Glutathione_S-Trfase"/>
</dbReference>
<dbReference type="Gene3D" id="1.20.1050.10">
    <property type="match status" value="1"/>
</dbReference>
<dbReference type="SUPFAM" id="SSF52833">
    <property type="entry name" value="Thioredoxin-like"/>
    <property type="match status" value="1"/>
</dbReference>
<dbReference type="InterPro" id="IPR036249">
    <property type="entry name" value="Thioredoxin-like_sf"/>
</dbReference>
<dbReference type="EMBL" id="JRKJ01000007">
    <property type="protein sequence ID" value="KGQ19562.1"/>
    <property type="molecule type" value="Genomic_DNA"/>
</dbReference>
<evidence type="ECO:0000259" key="1">
    <source>
        <dbReference type="PROSITE" id="PS50404"/>
    </source>
</evidence>
<dbReference type="InterPro" id="IPR036282">
    <property type="entry name" value="Glutathione-S-Trfase_C_sf"/>
</dbReference>
<dbReference type="CDD" id="cd03194">
    <property type="entry name" value="GST_C_3"/>
    <property type="match status" value="1"/>
</dbReference>
<dbReference type="PANTHER" id="PTHR42673">
    <property type="entry name" value="MALEYLACETOACETATE ISOMERASE"/>
    <property type="match status" value="1"/>
</dbReference>
<evidence type="ECO:0000313" key="2">
    <source>
        <dbReference type="EMBL" id="KGQ19562.1"/>
    </source>
</evidence>
<dbReference type="SFLD" id="SFLDS00019">
    <property type="entry name" value="Glutathione_Transferase_(cytos"/>
    <property type="match status" value="1"/>
</dbReference>
<dbReference type="eggNOG" id="COG0625">
    <property type="taxonomic scope" value="Bacteria"/>
</dbReference>
<feature type="domain" description="GST N-terminal" evidence="1">
    <location>
        <begin position="2"/>
        <end position="82"/>
    </location>
</feature>
<dbReference type="Pfam" id="PF13410">
    <property type="entry name" value="GST_C_2"/>
    <property type="match status" value="1"/>
</dbReference>
<dbReference type="GO" id="GO:0006559">
    <property type="term" value="P:L-phenylalanine catabolic process"/>
    <property type="evidence" value="ECO:0007669"/>
    <property type="project" value="TreeGrafter"/>
</dbReference>
<protein>
    <submittedName>
        <fullName evidence="2">Glutathione S-transferase</fullName>
    </submittedName>
</protein>